<dbReference type="EMBL" id="LN906597">
    <property type="protein sequence ID" value="CUT18124.1"/>
    <property type="molecule type" value="Genomic_DNA"/>
</dbReference>
<reference evidence="2" key="1">
    <citation type="submission" date="2015-11" db="EMBL/GenBank/DDBJ databases">
        <authorList>
            <person name="Seth-Smith H.M.B."/>
        </authorList>
    </citation>
    <scope>NUCLEOTIDE SEQUENCE [LARGE SCALE GENOMIC DNA]</scope>
    <source>
        <strain evidence="2">2013Ark11</strain>
    </source>
</reference>
<dbReference type="Proteomes" id="UP000198651">
    <property type="component" value="Chromosome I"/>
</dbReference>
<dbReference type="RefSeq" id="WP_092343535.1">
    <property type="nucleotide sequence ID" value="NZ_LN906597.1"/>
</dbReference>
<proteinExistence type="predicted"/>
<evidence type="ECO:0000313" key="1">
    <source>
        <dbReference type="EMBL" id="CUT18124.1"/>
    </source>
</evidence>
<gene>
    <name evidence="1" type="ORF">Ark11_1320</name>
</gene>
<protein>
    <submittedName>
        <fullName evidence="1">Uncharacterized protein</fullName>
    </submittedName>
</protein>
<keyword evidence="2" id="KW-1185">Reference proteome</keyword>
<dbReference type="AlphaFoldDB" id="A0A0S4M582"/>
<organism evidence="1 2">
    <name type="scientific">Candidatus Ichthyocystis hellenicum</name>
    <dbReference type="NCBI Taxonomy" id="1561003"/>
    <lineage>
        <taxon>Bacteria</taxon>
        <taxon>Pseudomonadati</taxon>
        <taxon>Pseudomonadota</taxon>
        <taxon>Betaproteobacteria</taxon>
        <taxon>Burkholderiales</taxon>
        <taxon>Candidatus Ichthyocystis</taxon>
    </lineage>
</organism>
<name>A0A0S4M582_9BURK</name>
<accession>A0A0S4M582</accession>
<sequence length="392" mass="45632">MINRSLPSTSYECYDLETKKTDAPICDPLPDNISGNPLLEVIEATAYYRYEAYKNNSHFFTKKSLRDMSPSNHRKWKLQINDYFKSITESSIISFAKKLDEINCGSLEEKKDFLYAVSKEIAAYYPFKMINDLMIEFTDREISKVVLSYAEKEIEDISNNDTRNYNELDEIIPKKVKENLLKEDNKLELISCISSEITESHEKLCTEEKIKLPFNAKKMPFVAFFDLYLKHLTESYDFIISKSTSVFDNLGHDKECCISFVFDTIFEKRIIRNESKQILSIVIKNTAHGIAYDLKKLLENSLISGKIEFFSEYEGKGYHIYGSTREYYTDFTKVIVELQKKLECEIVSYLTKNNIILIEDVVTVCNKKIMKEIVSSSTKHLEKELRASIIDF</sequence>
<evidence type="ECO:0000313" key="2">
    <source>
        <dbReference type="Proteomes" id="UP000198651"/>
    </source>
</evidence>